<feature type="region of interest" description="Disordered" evidence="2">
    <location>
        <begin position="1309"/>
        <end position="1381"/>
    </location>
</feature>
<feature type="compositionally biased region" description="Basic and acidic residues" evidence="2">
    <location>
        <begin position="576"/>
        <end position="590"/>
    </location>
</feature>
<feature type="compositionally biased region" description="Basic and acidic residues" evidence="2">
    <location>
        <begin position="145"/>
        <end position="172"/>
    </location>
</feature>
<feature type="coiled-coil region" evidence="1">
    <location>
        <begin position="1262"/>
        <end position="1289"/>
    </location>
</feature>
<dbReference type="RefSeq" id="XP_026294198.2">
    <property type="nucleotide sequence ID" value="XM_026438413.2"/>
</dbReference>
<evidence type="ECO:0000313" key="4">
    <source>
        <dbReference type="RefSeq" id="XP_026294197.2"/>
    </source>
</evidence>
<feature type="compositionally biased region" description="Polar residues" evidence="2">
    <location>
        <begin position="292"/>
        <end position="313"/>
    </location>
</feature>
<feature type="compositionally biased region" description="Polar residues" evidence="2">
    <location>
        <begin position="113"/>
        <end position="129"/>
    </location>
</feature>
<feature type="compositionally biased region" description="Basic and acidic residues" evidence="2">
    <location>
        <begin position="228"/>
        <end position="242"/>
    </location>
</feature>
<feature type="region of interest" description="Disordered" evidence="2">
    <location>
        <begin position="36"/>
        <end position="129"/>
    </location>
</feature>
<protein>
    <submittedName>
        <fullName evidence="4 5">Serine/arginine repetitive matrix protein 2-like isoform X1</fullName>
    </submittedName>
</protein>
<feature type="compositionally biased region" description="Basic and acidic residues" evidence="2">
    <location>
        <begin position="352"/>
        <end position="369"/>
    </location>
</feature>
<sequence>MDDSNASGLCEEPDADFFDTFFDDGVLDTIGEVFAEHKPDEAEDSSRDSVEEIARVSSPNVALSDKKNEHAPLSNNQTEDGHQKENGIITLKPACIHDPENPPECTSDHKTNKNYTVKSDNASATTSFGSVQRNALKQLKEFHKDNSSEIIKTQRLENRSSLQADEKQKVDPKPSISMDDLLAKVKKILKETPGTGSKETPKEVPKDDLLAKVKEILKETPGTGCKETPTEVPKDVRLKLDNPDNGLAKNVDEVTVAINTPGTITISKTDAVREEISKKPDIKPLSRERLPCSNSLPDSSQEDLSSSTVTEQSIIEEGEIKEDSVPSSCILSTSNGSVSATKTAIPNFKTGKSKDEAEKENDLTLEKTFQKSGNVQSEKKKIPINIKSQLLASTSIINSGSSSKSSSSSTRETKKGESSLLSKEVYSSLSSLSDESGPSWQSQRENNKKRKQNSCSSESESSDVGRRKHNSEDRSKRSKKKKKRDDSPQSRRRRESKKSKHRRSRSRSPYNSYRRKMSPKRPRYKRQRSGSRSPVPYRGRKSPSPSTNRRRRSRSRARTRSRSRSRSRSPFINEISRLKKQWEREDEAKKSSSRHLHSSLPLVGSWPSESTNTTSTTIVSNMLSLSGDSVHVHRTSYTSIEAFPHGYQGYMNSLPSFGPNHYGGAQIMGPEYTSCNNGGSYSGFNTNPPVPAQVVAPGILQLPPVPGLNTSICPPMIQAVSDLSPHILSVDLTTPPPIIQTVPGQNPHLPAQPQTSVLRKQLDILKSTVASLPEPCTSPNQLGTNTALIITDVPEQAKKNMTEIPNSKEPSKNSKNSKEPSKNSKNSKELPKNSKTSEEPSKNSKELTDNSKNSKEHTDNSKNSRELTEKSRNSKELSKNSKEHPKHSNNSKELSKNSKELTKHSNNSKELPKNSKNSTPASNVSNNCITTRSNLTQIVLSPEISFKSSSECLPQSIVCGKESSHERVRRNLNDETGLQQLQDEVISVETSTITKVECPGPNNTLGEDSDSDIIIEEPPPKPPVELICLSADEGNEDDIGNEGNVDKTRNKSDGGIEGIEVSKGDASNEGDEGDNNLYDLDKELDKIDKDMSLRSTAKNTNNSLEIPNDSESSRKKRKRKRSKRSHSKRKESAEQSIDHETSRKEKLSDVETKSSDSQNPVLKECLEMIDSLRYGRFVIIDTNSEPELFSHQETEGSNSRLKTRQITEFSYTKKPNLEVTSNTRSVATNTGAQLCIDVCIGTDNTVIQKDSMVQTDFKCLGCFEKRDVIEEMKSKILELEKERDDLQAKLLTHSIPGLCTSSGLEAALSSMESTSRANSSNTQSSKSSRGSSDTSIHLQSTNHFNDKDDRLLNEPQRRNKSGEPVVAFEYHHQPPYLHSPF</sequence>
<feature type="region of interest" description="Disordered" evidence="2">
    <location>
        <begin position="1092"/>
        <end position="1158"/>
    </location>
</feature>
<dbReference type="Proteomes" id="UP000504606">
    <property type="component" value="Unplaced"/>
</dbReference>
<proteinExistence type="predicted"/>
<evidence type="ECO:0000256" key="2">
    <source>
        <dbReference type="SAM" id="MobiDB-lite"/>
    </source>
</evidence>
<feature type="region of interest" description="Disordered" evidence="2">
    <location>
        <begin position="801"/>
        <end position="929"/>
    </location>
</feature>
<feature type="compositionally biased region" description="Low complexity" evidence="2">
    <location>
        <begin position="418"/>
        <end position="439"/>
    </location>
</feature>
<evidence type="ECO:0000256" key="1">
    <source>
        <dbReference type="SAM" id="Coils"/>
    </source>
</evidence>
<organism evidence="3 5">
    <name type="scientific">Frankliniella occidentalis</name>
    <name type="common">Western flower thrips</name>
    <name type="synonym">Euthrips occidentalis</name>
    <dbReference type="NCBI Taxonomy" id="133901"/>
    <lineage>
        <taxon>Eukaryota</taxon>
        <taxon>Metazoa</taxon>
        <taxon>Ecdysozoa</taxon>
        <taxon>Arthropoda</taxon>
        <taxon>Hexapoda</taxon>
        <taxon>Insecta</taxon>
        <taxon>Pterygota</taxon>
        <taxon>Neoptera</taxon>
        <taxon>Paraneoptera</taxon>
        <taxon>Thysanoptera</taxon>
        <taxon>Terebrantia</taxon>
        <taxon>Thripoidea</taxon>
        <taxon>Thripidae</taxon>
        <taxon>Frankliniella</taxon>
    </lineage>
</organism>
<feature type="compositionally biased region" description="Low complexity" evidence="2">
    <location>
        <begin position="1313"/>
        <end position="1335"/>
    </location>
</feature>
<feature type="compositionally biased region" description="Polar residues" evidence="2">
    <location>
        <begin position="325"/>
        <end position="344"/>
    </location>
</feature>
<feature type="compositionally biased region" description="Basic and acidic residues" evidence="2">
    <location>
        <begin position="95"/>
        <end position="111"/>
    </location>
</feature>
<feature type="compositionally biased region" description="Basic residues" evidence="2">
    <location>
        <begin position="1114"/>
        <end position="1129"/>
    </location>
</feature>
<feature type="compositionally biased region" description="Low complexity" evidence="2">
    <location>
        <begin position="393"/>
        <end position="410"/>
    </location>
</feature>
<dbReference type="KEGG" id="foc:113218182"/>
<reference evidence="4 5" key="1">
    <citation type="submission" date="2025-04" db="UniProtKB">
        <authorList>
            <consortium name="RefSeq"/>
        </authorList>
    </citation>
    <scope>IDENTIFICATION</scope>
    <source>
        <tissue evidence="4 5">Whole organism</tissue>
    </source>
</reference>
<feature type="region of interest" description="Disordered" evidence="2">
    <location>
        <begin position="1034"/>
        <end position="1078"/>
    </location>
</feature>
<feature type="compositionally biased region" description="Polar residues" evidence="2">
    <location>
        <begin position="904"/>
        <end position="929"/>
    </location>
</feature>
<feature type="compositionally biased region" description="Basic and acidic residues" evidence="2">
    <location>
        <begin position="1344"/>
        <end position="1361"/>
    </location>
</feature>
<feature type="compositionally biased region" description="Basic and acidic residues" evidence="2">
    <location>
        <begin position="893"/>
        <end position="903"/>
    </location>
</feature>
<feature type="compositionally biased region" description="Basic and acidic residues" evidence="2">
    <location>
        <begin position="809"/>
        <end position="883"/>
    </location>
</feature>
<feature type="compositionally biased region" description="Basic and acidic residues" evidence="2">
    <location>
        <begin position="36"/>
        <end position="54"/>
    </location>
</feature>
<evidence type="ECO:0000313" key="5">
    <source>
        <dbReference type="RefSeq" id="XP_026294198.2"/>
    </source>
</evidence>
<feature type="compositionally biased region" description="Basic and acidic residues" evidence="2">
    <location>
        <begin position="1130"/>
        <end position="1154"/>
    </location>
</feature>
<dbReference type="GeneID" id="113218182"/>
<keyword evidence="1" id="KW-0175">Coiled coil</keyword>
<feature type="compositionally biased region" description="Polar residues" evidence="2">
    <location>
        <begin position="1093"/>
        <end position="1105"/>
    </location>
</feature>
<evidence type="ECO:0000313" key="3">
    <source>
        <dbReference type="Proteomes" id="UP000504606"/>
    </source>
</evidence>
<gene>
    <name evidence="4 5" type="primary">LOC113218182</name>
</gene>
<feature type="compositionally biased region" description="Basic residues" evidence="2">
    <location>
        <begin position="548"/>
        <end position="567"/>
    </location>
</feature>
<dbReference type="RefSeq" id="XP_026294197.2">
    <property type="nucleotide sequence ID" value="XM_026438412.2"/>
</dbReference>
<dbReference type="OrthoDB" id="10687115at2759"/>
<feature type="compositionally biased region" description="Basic residues" evidence="2">
    <location>
        <begin position="513"/>
        <end position="529"/>
    </location>
</feature>
<name>A0A6J1TLI6_FRAOC</name>
<feature type="compositionally biased region" description="Basic and acidic residues" evidence="2">
    <location>
        <begin position="273"/>
        <end position="290"/>
    </location>
</feature>
<keyword evidence="3" id="KW-1185">Reference proteome</keyword>
<feature type="region of interest" description="Disordered" evidence="2">
    <location>
        <begin position="273"/>
        <end position="610"/>
    </location>
</feature>
<feature type="region of interest" description="Disordered" evidence="2">
    <location>
        <begin position="220"/>
        <end position="247"/>
    </location>
</feature>
<accession>A0A6J1TLI6</accession>
<feature type="compositionally biased region" description="Basic residues" evidence="2">
    <location>
        <begin position="490"/>
        <end position="506"/>
    </location>
</feature>
<feature type="region of interest" description="Disordered" evidence="2">
    <location>
        <begin position="145"/>
        <end position="178"/>
    </location>
</feature>
<feature type="compositionally biased region" description="Basic and acidic residues" evidence="2">
    <location>
        <begin position="1044"/>
        <end position="1054"/>
    </location>
</feature>